<protein>
    <recommendedName>
        <fullName evidence="3">Methyltransferase</fullName>
    </recommendedName>
</protein>
<proteinExistence type="predicted"/>
<evidence type="ECO:0000313" key="1">
    <source>
        <dbReference type="EMBL" id="ADT84223.1"/>
    </source>
</evidence>
<sequence>MRIYTFTELKELLKRAGFEIEKVYGGFDGRELSLKAPRIIVVARKV</sequence>
<keyword evidence="2" id="KW-1185">Reference proteome</keyword>
<dbReference type="PATRIC" id="fig|391623.17.peg.1249"/>
<dbReference type="Proteomes" id="UP000007478">
    <property type="component" value="Chromosome"/>
</dbReference>
<dbReference type="SUPFAM" id="SSF53335">
    <property type="entry name" value="S-adenosyl-L-methionine-dependent methyltransferases"/>
    <property type="match status" value="1"/>
</dbReference>
<dbReference type="HOGENOM" id="CLU_3178773_0_0_2"/>
<dbReference type="KEGG" id="tba:TERMP_01247"/>
<evidence type="ECO:0000313" key="2">
    <source>
        <dbReference type="Proteomes" id="UP000007478"/>
    </source>
</evidence>
<organism evidence="1 2">
    <name type="scientific">Thermococcus barophilus (strain DSM 11836 / MP)</name>
    <dbReference type="NCBI Taxonomy" id="391623"/>
    <lineage>
        <taxon>Archaea</taxon>
        <taxon>Methanobacteriati</taxon>
        <taxon>Methanobacteriota</taxon>
        <taxon>Thermococci</taxon>
        <taxon>Thermococcales</taxon>
        <taxon>Thermococcaceae</taxon>
        <taxon>Thermococcus</taxon>
    </lineage>
</organism>
<evidence type="ECO:0008006" key="3">
    <source>
        <dbReference type="Google" id="ProtNLM"/>
    </source>
</evidence>
<accession>F0LH15</accession>
<dbReference type="AlphaFoldDB" id="F0LH15"/>
<dbReference type="eggNOG" id="arCOG01791">
    <property type="taxonomic scope" value="Archaea"/>
</dbReference>
<gene>
    <name evidence="1" type="ordered locus">TERMP_01247</name>
</gene>
<dbReference type="InterPro" id="IPR029063">
    <property type="entry name" value="SAM-dependent_MTases_sf"/>
</dbReference>
<dbReference type="EMBL" id="CP002372">
    <property type="protein sequence ID" value="ADT84223.1"/>
    <property type="molecule type" value="Genomic_DNA"/>
</dbReference>
<dbReference type="RefSeq" id="WP_013467521.1">
    <property type="nucleotide sequence ID" value="NC_014804.1"/>
</dbReference>
<name>F0LH15_THEBM</name>
<dbReference type="GeneID" id="43500293"/>
<reference evidence="1 2" key="1">
    <citation type="journal article" date="2011" name="J. Bacteriol.">
        <title>Complete genome sequence of the hyperthermophilic, piezophilic, heterotrophic, and carboxydotrophic archaeon Thermococcus barophilus MP.</title>
        <authorList>
            <person name="Vannier P."/>
            <person name="Marteinsson V.T."/>
            <person name="Fridjonsson O.H."/>
            <person name="Oger P."/>
            <person name="Jebbar M."/>
        </authorList>
    </citation>
    <scope>NUCLEOTIDE SEQUENCE [LARGE SCALE GENOMIC DNA]</scope>
    <source>
        <strain evidence="2">DSM 11836 / MP</strain>
    </source>
</reference>